<dbReference type="EMBL" id="MPUH01000597">
    <property type="protein sequence ID" value="OMJ77030.1"/>
    <property type="molecule type" value="Genomic_DNA"/>
</dbReference>
<dbReference type="InterPro" id="IPR019347">
    <property type="entry name" value="Axonemal_dynein_light_chain"/>
</dbReference>
<name>A0A1R2BJT6_9CILI</name>
<evidence type="ECO:0000256" key="2">
    <source>
        <dbReference type="SAM" id="Coils"/>
    </source>
</evidence>
<proteinExistence type="predicted"/>
<evidence type="ECO:0000313" key="5">
    <source>
        <dbReference type="Proteomes" id="UP000187209"/>
    </source>
</evidence>
<dbReference type="GO" id="GO:0005737">
    <property type="term" value="C:cytoplasm"/>
    <property type="evidence" value="ECO:0007669"/>
    <property type="project" value="UniProtKB-ARBA"/>
</dbReference>
<accession>A0A1R2BJT6</accession>
<evidence type="ECO:0000256" key="3">
    <source>
        <dbReference type="SAM" id="MobiDB-lite"/>
    </source>
</evidence>
<dbReference type="PANTHER" id="PTHR34894:SF5">
    <property type="entry name" value="EF-HAND DOMAIN-CONTAINING PROTEIN"/>
    <property type="match status" value="1"/>
</dbReference>
<evidence type="ECO:0000256" key="1">
    <source>
        <dbReference type="ARBA" id="ARBA00023054"/>
    </source>
</evidence>
<evidence type="ECO:0000313" key="4">
    <source>
        <dbReference type="EMBL" id="OMJ77030.1"/>
    </source>
</evidence>
<gene>
    <name evidence="4" type="ORF">SteCoe_23472</name>
</gene>
<organism evidence="4 5">
    <name type="scientific">Stentor coeruleus</name>
    <dbReference type="NCBI Taxonomy" id="5963"/>
    <lineage>
        <taxon>Eukaryota</taxon>
        <taxon>Sar</taxon>
        <taxon>Alveolata</taxon>
        <taxon>Ciliophora</taxon>
        <taxon>Postciliodesmatophora</taxon>
        <taxon>Heterotrichea</taxon>
        <taxon>Heterotrichida</taxon>
        <taxon>Stentoridae</taxon>
        <taxon>Stentor</taxon>
    </lineage>
</organism>
<dbReference type="OrthoDB" id="1927454at2759"/>
<protein>
    <submittedName>
        <fullName evidence="4">Uncharacterized protein</fullName>
    </submittedName>
</protein>
<keyword evidence="5" id="KW-1185">Reference proteome</keyword>
<reference evidence="4 5" key="1">
    <citation type="submission" date="2016-11" db="EMBL/GenBank/DDBJ databases">
        <title>The macronuclear genome of Stentor coeruleus: a giant cell with tiny introns.</title>
        <authorList>
            <person name="Slabodnick M."/>
            <person name="Ruby J.G."/>
            <person name="Reiff S.B."/>
            <person name="Swart E.C."/>
            <person name="Gosai S."/>
            <person name="Prabakaran S."/>
            <person name="Witkowska E."/>
            <person name="Larue G.E."/>
            <person name="Fisher S."/>
            <person name="Freeman R.M."/>
            <person name="Gunawardena J."/>
            <person name="Chu W."/>
            <person name="Stover N.A."/>
            <person name="Gregory B.D."/>
            <person name="Nowacki M."/>
            <person name="Derisi J."/>
            <person name="Roy S.W."/>
            <person name="Marshall W.F."/>
            <person name="Sood P."/>
        </authorList>
    </citation>
    <scope>NUCLEOTIDE SEQUENCE [LARGE SCALE GENOMIC DNA]</scope>
    <source>
        <strain evidence="4">WM001</strain>
    </source>
</reference>
<keyword evidence="1 2" id="KW-0175">Coiled coil</keyword>
<feature type="region of interest" description="Disordered" evidence="3">
    <location>
        <begin position="158"/>
        <end position="178"/>
    </location>
</feature>
<sequence length="396" mass="46307">MKNHRSNSCLFENDFKSRTSVTSPSLMTTICNKAENQEIIIPISKINKSKSKKGPFKYRKNSPDYIFDRIKVDEFLKMKKAKTKAQFLTINRDISHLKDKNKISHASVKLKRENVFVLPQETSMFPSERYEICQNGDEFSNLFPYALQKYGMNHGDYHGSPPTMRKSKSPKKNPVPGRQDVSNLSVWYRIMKDKYFDNEIKESMFAECKGIIAITLKELITQISFSCHERGELVLDLFQTYSKLINKSIEVLSKKYENEIKFLNMNYKETKSKTKEKIKTLRNKIKIFESHNVSLQQSEDDLKKRIFDLEQIIENYKKSENSLRRRTSKSIKRESDIFNYEKILTSNIGNSFSNMQSLDSSPELKPVGMINSRIIRYGTMRPHIDEFDQSLIDNIS</sequence>
<feature type="coiled-coil region" evidence="2">
    <location>
        <begin position="253"/>
        <end position="319"/>
    </location>
</feature>
<dbReference type="PANTHER" id="PTHR34894">
    <property type="entry name" value="SAM-DEPENDENT METHYLTRANSFERASE RSMI, CONSERVED SITE"/>
    <property type="match status" value="1"/>
</dbReference>
<comment type="caution">
    <text evidence="4">The sequence shown here is derived from an EMBL/GenBank/DDBJ whole genome shotgun (WGS) entry which is preliminary data.</text>
</comment>
<dbReference type="Pfam" id="PF10211">
    <property type="entry name" value="Ax_dynein_light"/>
    <property type="match status" value="1"/>
</dbReference>
<dbReference type="AlphaFoldDB" id="A0A1R2BJT6"/>
<dbReference type="Proteomes" id="UP000187209">
    <property type="component" value="Unassembled WGS sequence"/>
</dbReference>